<gene>
    <name evidence="2" type="ORF">FSB_LOCUS44822</name>
</gene>
<feature type="compositionally biased region" description="Polar residues" evidence="1">
    <location>
        <begin position="13"/>
        <end position="22"/>
    </location>
</feature>
<evidence type="ECO:0000313" key="2">
    <source>
        <dbReference type="EMBL" id="SPD16940.1"/>
    </source>
</evidence>
<evidence type="ECO:0000256" key="1">
    <source>
        <dbReference type="SAM" id="MobiDB-lite"/>
    </source>
</evidence>
<reference evidence="2" key="1">
    <citation type="submission" date="2018-02" db="EMBL/GenBank/DDBJ databases">
        <authorList>
            <person name="Cohen D.B."/>
            <person name="Kent A.D."/>
        </authorList>
    </citation>
    <scope>NUCLEOTIDE SEQUENCE</scope>
</reference>
<name>A0A2N9HYY0_FAGSY</name>
<organism evidence="2">
    <name type="scientific">Fagus sylvatica</name>
    <name type="common">Beechnut</name>
    <dbReference type="NCBI Taxonomy" id="28930"/>
    <lineage>
        <taxon>Eukaryota</taxon>
        <taxon>Viridiplantae</taxon>
        <taxon>Streptophyta</taxon>
        <taxon>Embryophyta</taxon>
        <taxon>Tracheophyta</taxon>
        <taxon>Spermatophyta</taxon>
        <taxon>Magnoliopsida</taxon>
        <taxon>eudicotyledons</taxon>
        <taxon>Gunneridae</taxon>
        <taxon>Pentapetalae</taxon>
        <taxon>rosids</taxon>
        <taxon>fabids</taxon>
        <taxon>Fagales</taxon>
        <taxon>Fagaceae</taxon>
        <taxon>Fagus</taxon>
    </lineage>
</organism>
<protein>
    <submittedName>
        <fullName evidence="2">Uncharacterized protein</fullName>
    </submittedName>
</protein>
<dbReference type="AlphaFoldDB" id="A0A2N9HYY0"/>
<accession>A0A2N9HYY0</accession>
<feature type="region of interest" description="Disordered" evidence="1">
    <location>
        <begin position="1"/>
        <end position="23"/>
    </location>
</feature>
<sequence>MSQIPEWRAAMASDSTPFNDTRSLIPPSNDKTSWVLGFTRSSATLMALSRTAQGCAAVPHHRVREIVTRDGLIPGFEWLKPQTDYLSFVGTAWSLQWVPRPSPAMDVWWASGLGISSSSSVFRLPYSWVPLFKTLLTEEPQPHPNQMANSI</sequence>
<dbReference type="EMBL" id="OIVN01004366">
    <property type="protein sequence ID" value="SPD16940.1"/>
    <property type="molecule type" value="Genomic_DNA"/>
</dbReference>
<proteinExistence type="predicted"/>